<feature type="transmembrane region" description="Helical" evidence="5">
    <location>
        <begin position="27"/>
        <end position="48"/>
    </location>
</feature>
<dbReference type="NCBIfam" id="NF002971">
    <property type="entry name" value="PRK03655.1"/>
    <property type="match status" value="1"/>
</dbReference>
<evidence type="ECO:0000256" key="1">
    <source>
        <dbReference type="ARBA" id="ARBA00004141"/>
    </source>
</evidence>
<dbReference type="AlphaFoldDB" id="A0A0K8PLQ3"/>
<feature type="transmembrane region" description="Helical" evidence="5">
    <location>
        <begin position="315"/>
        <end position="334"/>
    </location>
</feature>
<dbReference type="GO" id="GO:0015108">
    <property type="term" value="F:chloride transmembrane transporter activity"/>
    <property type="evidence" value="ECO:0007669"/>
    <property type="project" value="InterPro"/>
</dbReference>
<accession>A0A0K8PLQ3</accession>
<comment type="subcellular location">
    <subcellularLocation>
        <location evidence="1">Membrane</location>
        <topology evidence="1">Multi-pass membrane protein</topology>
    </subcellularLocation>
</comment>
<evidence type="ECO:0000256" key="3">
    <source>
        <dbReference type="ARBA" id="ARBA00022989"/>
    </source>
</evidence>
<feature type="transmembrane region" description="Helical" evidence="5">
    <location>
        <begin position="196"/>
        <end position="218"/>
    </location>
</feature>
<feature type="transmembrane region" description="Helical" evidence="5">
    <location>
        <begin position="238"/>
        <end position="262"/>
    </location>
</feature>
<feature type="transmembrane region" description="Helical" evidence="5">
    <location>
        <begin position="108"/>
        <end position="125"/>
    </location>
</feature>
<dbReference type="GO" id="GO:0005886">
    <property type="term" value="C:plasma membrane"/>
    <property type="evidence" value="ECO:0007669"/>
    <property type="project" value="TreeGrafter"/>
</dbReference>
<proteinExistence type="predicted"/>
<evidence type="ECO:0000256" key="2">
    <source>
        <dbReference type="ARBA" id="ARBA00022692"/>
    </source>
</evidence>
<dbReference type="PRINTS" id="PR00762">
    <property type="entry name" value="CLCHANNEL"/>
</dbReference>
<keyword evidence="2 5" id="KW-0812">Transmembrane</keyword>
<dbReference type="InterPro" id="IPR014743">
    <property type="entry name" value="Cl-channel_core"/>
</dbReference>
<dbReference type="PANTHER" id="PTHR43427:SF9">
    <property type="entry name" value="ION-TRANSPORT PROTEIN YFEO-RELATED"/>
    <property type="match status" value="1"/>
</dbReference>
<evidence type="ECO:0000256" key="5">
    <source>
        <dbReference type="SAM" id="Phobius"/>
    </source>
</evidence>
<feature type="transmembrane region" description="Helical" evidence="5">
    <location>
        <begin position="69"/>
        <end position="88"/>
    </location>
</feature>
<keyword evidence="3 5" id="KW-1133">Transmembrane helix</keyword>
<organism evidence="6 7">
    <name type="scientific">Streptomyces azureus</name>
    <dbReference type="NCBI Taxonomy" id="146537"/>
    <lineage>
        <taxon>Bacteria</taxon>
        <taxon>Bacillati</taxon>
        <taxon>Actinomycetota</taxon>
        <taxon>Actinomycetes</taxon>
        <taxon>Kitasatosporales</taxon>
        <taxon>Streptomycetaceae</taxon>
        <taxon>Streptomyces</taxon>
    </lineage>
</organism>
<evidence type="ECO:0000256" key="4">
    <source>
        <dbReference type="ARBA" id="ARBA00023136"/>
    </source>
</evidence>
<sequence length="430" mass="43506">MPVVQDSARQAPSVTPATAARALLPSILPALAVGVASSLLLVGVEVAAEELQDVLWRTVPDALGVGRYSVAWMFGMLVATGVAVGLVVWKVPGHAGPDPATVGLDAPVLPPAVLPGLLLATALMLAGGPSLGPENPIIAVNVGLAVWLGGRALPRAPGRIWPALAEAATIGALFGTPVAAALVISEVLARQETRGLLWDNLFAPLTAAAAGALTATLVDHPSFDRDLPSFGRPGWADLSAAVVVAAAGALLGMGAVRAFPYVHAAFRRLRHPMLMLPAGGAVLGCLAALGGHLTLFKGLDEIAELAHDPDGRSAGEFAVLTVVKLAALLVAASCGFRGGRIFPAVFAGTALGLCAHALVSGVHPSVGVSAGVLGMLLAITRQGWISLFVAAVLVASPGILALLCVASLPAWLLVTGRPQMQLHPDGTPVR</sequence>
<feature type="transmembrane region" description="Helical" evidence="5">
    <location>
        <begin position="137"/>
        <end position="154"/>
    </location>
</feature>
<feature type="transmembrane region" description="Helical" evidence="5">
    <location>
        <begin position="383"/>
        <end position="414"/>
    </location>
</feature>
<feature type="transmembrane region" description="Helical" evidence="5">
    <location>
        <begin position="160"/>
        <end position="184"/>
    </location>
</feature>
<gene>
    <name evidence="6" type="ORF">SAZU_3672</name>
</gene>
<evidence type="ECO:0000313" key="6">
    <source>
        <dbReference type="EMBL" id="GAP48807.1"/>
    </source>
</evidence>
<dbReference type="CDD" id="cd00400">
    <property type="entry name" value="Voltage_gated_ClC"/>
    <property type="match status" value="1"/>
</dbReference>
<protein>
    <submittedName>
        <fullName evidence="6">Ion-transporter</fullName>
    </submittedName>
</protein>
<dbReference type="PANTHER" id="PTHR43427">
    <property type="entry name" value="CHLORIDE CHANNEL PROTEIN CLC-E"/>
    <property type="match status" value="1"/>
</dbReference>
<dbReference type="Pfam" id="PF00654">
    <property type="entry name" value="Voltage_CLC"/>
    <property type="match status" value="1"/>
</dbReference>
<name>A0A0K8PLQ3_STRAJ</name>
<dbReference type="SUPFAM" id="SSF81340">
    <property type="entry name" value="Clc chloride channel"/>
    <property type="match status" value="1"/>
</dbReference>
<dbReference type="Proteomes" id="UP000053859">
    <property type="component" value="Unassembled WGS sequence"/>
</dbReference>
<keyword evidence="7" id="KW-1185">Reference proteome</keyword>
<feature type="transmembrane region" description="Helical" evidence="5">
    <location>
        <begin position="274"/>
        <end position="295"/>
    </location>
</feature>
<dbReference type="Gene3D" id="1.10.3080.10">
    <property type="entry name" value="Clc chloride channel"/>
    <property type="match status" value="1"/>
</dbReference>
<dbReference type="PATRIC" id="fig|146537.3.peg.3865"/>
<reference evidence="6" key="1">
    <citation type="journal article" date="2015" name="Genome Announc.">
        <title>Draft Genome Sequence of Thiostrepton-Producing Streptomyces azureus ATCC 14921.</title>
        <authorList>
            <person name="Sakihara K."/>
            <person name="Maeda J."/>
            <person name="Tashiro K."/>
            <person name="Fujino Y."/>
            <person name="Kuhara S."/>
            <person name="Ohshima T."/>
            <person name="Ogata S."/>
            <person name="Doi K."/>
        </authorList>
    </citation>
    <scope>NUCLEOTIDE SEQUENCE [LARGE SCALE GENOMIC DNA]</scope>
    <source>
        <strain evidence="6">ATCC14921</strain>
    </source>
</reference>
<evidence type="ECO:0000313" key="7">
    <source>
        <dbReference type="Proteomes" id="UP000053859"/>
    </source>
</evidence>
<keyword evidence="4 5" id="KW-0472">Membrane</keyword>
<feature type="transmembrane region" description="Helical" evidence="5">
    <location>
        <begin position="341"/>
        <end position="363"/>
    </location>
</feature>
<dbReference type="EMBL" id="DF968276">
    <property type="protein sequence ID" value="GAP48807.1"/>
    <property type="molecule type" value="Genomic_DNA"/>
</dbReference>
<dbReference type="InterPro" id="IPR001807">
    <property type="entry name" value="ClC"/>
</dbReference>
<dbReference type="InterPro" id="IPR050368">
    <property type="entry name" value="ClC-type_chloride_channel"/>
</dbReference>